<evidence type="ECO:0000313" key="3">
    <source>
        <dbReference type="Proteomes" id="UP001501734"/>
    </source>
</evidence>
<evidence type="ECO:0000313" key="2">
    <source>
        <dbReference type="EMBL" id="GAA4057537.1"/>
    </source>
</evidence>
<proteinExistence type="predicted"/>
<dbReference type="PROSITE" id="PS50943">
    <property type="entry name" value="HTH_CROC1"/>
    <property type="match status" value="1"/>
</dbReference>
<keyword evidence="3" id="KW-1185">Reference proteome</keyword>
<comment type="caution">
    <text evidence="2">The sequence shown here is derived from an EMBL/GenBank/DDBJ whole genome shotgun (WGS) entry which is preliminary data.</text>
</comment>
<dbReference type="InterPro" id="IPR001387">
    <property type="entry name" value="Cro/C1-type_HTH"/>
</dbReference>
<feature type="domain" description="HTH cro/C1-type" evidence="1">
    <location>
        <begin position="14"/>
        <end position="67"/>
    </location>
</feature>
<dbReference type="Gene3D" id="1.10.260.40">
    <property type="entry name" value="lambda repressor-like DNA-binding domains"/>
    <property type="match status" value="1"/>
</dbReference>
<reference evidence="3" key="1">
    <citation type="journal article" date="2019" name="Int. J. Syst. Evol. Microbiol.">
        <title>The Global Catalogue of Microorganisms (GCM) 10K type strain sequencing project: providing services to taxonomists for standard genome sequencing and annotation.</title>
        <authorList>
            <consortium name="The Broad Institute Genomics Platform"/>
            <consortium name="The Broad Institute Genome Sequencing Center for Infectious Disease"/>
            <person name="Wu L."/>
            <person name="Ma J."/>
        </authorList>
    </citation>
    <scope>NUCLEOTIDE SEQUENCE [LARGE SCALE GENOMIC DNA]</scope>
    <source>
        <strain evidence="3">JCM 17250</strain>
    </source>
</reference>
<dbReference type="EMBL" id="BAABDL010000005">
    <property type="protein sequence ID" value="GAA4057537.1"/>
    <property type="molecule type" value="Genomic_DNA"/>
</dbReference>
<dbReference type="RefSeq" id="WP_425549033.1">
    <property type="nucleotide sequence ID" value="NZ_BAABDL010000005.1"/>
</dbReference>
<evidence type="ECO:0000259" key="1">
    <source>
        <dbReference type="PROSITE" id="PS50943"/>
    </source>
</evidence>
<name>A0ABP7V1J5_9BACI</name>
<accession>A0ABP7V1J5</accession>
<protein>
    <recommendedName>
        <fullName evidence="1">HTH cro/C1-type domain-containing protein</fullName>
    </recommendedName>
</protein>
<gene>
    <name evidence="2" type="ORF">GCM10022410_01150</name>
</gene>
<sequence>MSIIFRENIGKVMNEKRISQVYLESTSGISRQTISKLVQTFHYSNYDIRLSTALSIALALDVDFSSLFFRLNNTEIKQLNSFVIKDYLEIFRKRKNTKISIF</sequence>
<dbReference type="Proteomes" id="UP001501734">
    <property type="component" value="Unassembled WGS sequence"/>
</dbReference>
<dbReference type="SUPFAM" id="SSF47413">
    <property type="entry name" value="lambda repressor-like DNA-binding domains"/>
    <property type="match status" value="1"/>
</dbReference>
<dbReference type="Pfam" id="PF13443">
    <property type="entry name" value="HTH_26"/>
    <property type="match status" value="1"/>
</dbReference>
<dbReference type="CDD" id="cd00093">
    <property type="entry name" value="HTH_XRE"/>
    <property type="match status" value="1"/>
</dbReference>
<dbReference type="InterPro" id="IPR010982">
    <property type="entry name" value="Lambda_DNA-bd_dom_sf"/>
</dbReference>
<organism evidence="2 3">
    <name type="scientific">Amphibacillus indicireducens</name>
    <dbReference type="NCBI Taxonomy" id="1076330"/>
    <lineage>
        <taxon>Bacteria</taxon>
        <taxon>Bacillati</taxon>
        <taxon>Bacillota</taxon>
        <taxon>Bacilli</taxon>
        <taxon>Bacillales</taxon>
        <taxon>Bacillaceae</taxon>
        <taxon>Amphibacillus</taxon>
    </lineage>
</organism>